<dbReference type="InterPro" id="IPR012338">
    <property type="entry name" value="Beta-lactam/transpept-like"/>
</dbReference>
<dbReference type="OrthoDB" id="9773047at2"/>
<dbReference type="RefSeq" id="WP_145266813.1">
    <property type="nucleotide sequence ID" value="NZ_CP036426.1"/>
</dbReference>
<feature type="compositionally biased region" description="Polar residues" evidence="1">
    <location>
        <begin position="362"/>
        <end position="373"/>
    </location>
</feature>
<feature type="chain" id="PRO_5022040656" evidence="2">
    <location>
        <begin position="20"/>
        <end position="494"/>
    </location>
</feature>
<dbReference type="Pfam" id="PF00144">
    <property type="entry name" value="Beta-lactamase"/>
    <property type="match status" value="1"/>
</dbReference>
<organism evidence="4 5">
    <name type="scientific">Tautonia plasticadhaerens</name>
    <dbReference type="NCBI Taxonomy" id="2527974"/>
    <lineage>
        <taxon>Bacteria</taxon>
        <taxon>Pseudomonadati</taxon>
        <taxon>Planctomycetota</taxon>
        <taxon>Planctomycetia</taxon>
        <taxon>Isosphaerales</taxon>
        <taxon>Isosphaeraceae</taxon>
        <taxon>Tautonia</taxon>
    </lineage>
</organism>
<accession>A0A518GVL8</accession>
<feature type="domain" description="Beta-lactamase-related" evidence="3">
    <location>
        <begin position="53"/>
        <end position="310"/>
    </location>
</feature>
<evidence type="ECO:0000259" key="3">
    <source>
        <dbReference type="Pfam" id="PF00144"/>
    </source>
</evidence>
<protein>
    <submittedName>
        <fullName evidence="4">6-aminohexanoate-dimer hydrolase</fullName>
        <ecNumber evidence="4">3.5.1.46</ecNumber>
    </submittedName>
</protein>
<dbReference type="Proteomes" id="UP000317835">
    <property type="component" value="Chromosome"/>
</dbReference>
<keyword evidence="4" id="KW-0378">Hydrolase</keyword>
<keyword evidence="5" id="KW-1185">Reference proteome</keyword>
<dbReference type="PANTHER" id="PTHR43283">
    <property type="entry name" value="BETA-LACTAMASE-RELATED"/>
    <property type="match status" value="1"/>
</dbReference>
<dbReference type="AlphaFoldDB" id="A0A518GVL8"/>
<name>A0A518GVL8_9BACT</name>
<dbReference type="EMBL" id="CP036426">
    <property type="protein sequence ID" value="QDV32598.1"/>
    <property type="molecule type" value="Genomic_DNA"/>
</dbReference>
<dbReference type="SUPFAM" id="SSF56601">
    <property type="entry name" value="beta-lactamase/transpeptidase-like"/>
    <property type="match status" value="1"/>
</dbReference>
<evidence type="ECO:0000256" key="1">
    <source>
        <dbReference type="SAM" id="MobiDB-lite"/>
    </source>
</evidence>
<dbReference type="KEGG" id="tpla:ElP_04330"/>
<dbReference type="Gene3D" id="3.40.710.10">
    <property type="entry name" value="DD-peptidase/beta-lactamase superfamily"/>
    <property type="match status" value="1"/>
</dbReference>
<gene>
    <name evidence="4" type="primary">nylB'</name>
    <name evidence="4" type="ORF">ElP_04330</name>
</gene>
<dbReference type="PANTHER" id="PTHR43283:SF7">
    <property type="entry name" value="BETA-LACTAMASE-RELATED DOMAIN-CONTAINING PROTEIN"/>
    <property type="match status" value="1"/>
</dbReference>
<sequence length="494" mass="53159" precursor="true">MTRIAALALSVCLTVPCLASGLPRSSPEDQGIPPSAILEFVERAERRIDALHSVMVVRHGHVVAEGWWAPYDPGTPHELYSLSKSFTSTAVGLAVAEGKLSVDDRVIDFFPDEAPDEPGANLAAMRVSDLLRMSTGHESEPSLRAADDWAEAFLAHPVPFKPGTHFLYNTAATYMLSAIVQRATGETVLDYLRPRLFEPLGIDDPRWGTSPQGVTLGGYGLSVRTEDIAKFGQLYLNHGRWEGEQVVPESWVGAATARQTSNGSNPGSDWDQGYGYQFWRSRHGAYRGDGAFGQYCIVLPEQKAVIAITSGVKDMQAVLDLVWEMLLPAMGPSPLPPAEDDRAALEARLAGLTLAPPEGPGSNATAERVSGTTFEFPDNPRGIESVTLRPEGEGTTLAFRVDGEERRISCGHGSWREGRLAFERFPEQPAAAAGAWTGDETFTARICFDETPFVASLRLEFSGEGLLLDSEANVGFGPTGHPRLVGSPAGGSAP</sequence>
<evidence type="ECO:0000313" key="5">
    <source>
        <dbReference type="Proteomes" id="UP000317835"/>
    </source>
</evidence>
<proteinExistence type="predicted"/>
<dbReference type="GO" id="GO:0019875">
    <property type="term" value="F:6-aminohexanoate-dimer hydrolase activity"/>
    <property type="evidence" value="ECO:0007669"/>
    <property type="project" value="UniProtKB-EC"/>
</dbReference>
<dbReference type="EC" id="3.5.1.46" evidence="4"/>
<dbReference type="InterPro" id="IPR050789">
    <property type="entry name" value="Diverse_Enzym_Activities"/>
</dbReference>
<evidence type="ECO:0000256" key="2">
    <source>
        <dbReference type="SAM" id="SignalP"/>
    </source>
</evidence>
<feature type="signal peptide" evidence="2">
    <location>
        <begin position="1"/>
        <end position="19"/>
    </location>
</feature>
<reference evidence="4 5" key="1">
    <citation type="submission" date="2019-02" db="EMBL/GenBank/DDBJ databases">
        <title>Deep-cultivation of Planctomycetes and their phenomic and genomic characterization uncovers novel biology.</title>
        <authorList>
            <person name="Wiegand S."/>
            <person name="Jogler M."/>
            <person name="Boedeker C."/>
            <person name="Pinto D."/>
            <person name="Vollmers J."/>
            <person name="Rivas-Marin E."/>
            <person name="Kohn T."/>
            <person name="Peeters S.H."/>
            <person name="Heuer A."/>
            <person name="Rast P."/>
            <person name="Oberbeckmann S."/>
            <person name="Bunk B."/>
            <person name="Jeske O."/>
            <person name="Meyerdierks A."/>
            <person name="Storesund J.E."/>
            <person name="Kallscheuer N."/>
            <person name="Luecker S."/>
            <person name="Lage O.M."/>
            <person name="Pohl T."/>
            <person name="Merkel B.J."/>
            <person name="Hornburger P."/>
            <person name="Mueller R.-W."/>
            <person name="Bruemmer F."/>
            <person name="Labrenz M."/>
            <person name="Spormann A.M."/>
            <person name="Op den Camp H."/>
            <person name="Overmann J."/>
            <person name="Amann R."/>
            <person name="Jetten M.S.M."/>
            <person name="Mascher T."/>
            <person name="Medema M.H."/>
            <person name="Devos D.P."/>
            <person name="Kaster A.-K."/>
            <person name="Ovreas L."/>
            <person name="Rohde M."/>
            <person name="Galperin M.Y."/>
            <person name="Jogler C."/>
        </authorList>
    </citation>
    <scope>NUCLEOTIDE SEQUENCE [LARGE SCALE GENOMIC DNA]</scope>
    <source>
        <strain evidence="4 5">ElP</strain>
    </source>
</reference>
<dbReference type="InterPro" id="IPR001466">
    <property type="entry name" value="Beta-lactam-related"/>
</dbReference>
<feature type="region of interest" description="Disordered" evidence="1">
    <location>
        <begin position="354"/>
        <end position="381"/>
    </location>
</feature>
<keyword evidence="2" id="KW-0732">Signal</keyword>
<evidence type="ECO:0000313" key="4">
    <source>
        <dbReference type="EMBL" id="QDV32598.1"/>
    </source>
</evidence>